<accession>A0A5J9WF65</accession>
<evidence type="ECO:0000313" key="3">
    <source>
        <dbReference type="Proteomes" id="UP000324897"/>
    </source>
</evidence>
<dbReference type="Proteomes" id="UP000324897">
    <property type="component" value="Chromosome 5"/>
</dbReference>
<comment type="caution">
    <text evidence="2">The sequence shown here is derived from an EMBL/GenBank/DDBJ whole genome shotgun (WGS) entry which is preliminary data.</text>
</comment>
<gene>
    <name evidence="2" type="ORF">EJB05_06128</name>
</gene>
<proteinExistence type="predicted"/>
<feature type="non-terminal residue" evidence="2">
    <location>
        <position position="1"/>
    </location>
</feature>
<dbReference type="Gramene" id="TVU46585">
    <property type="protein sequence ID" value="TVU46585"/>
    <property type="gene ID" value="EJB05_06128"/>
</dbReference>
<keyword evidence="1" id="KW-0732">Signal</keyword>
<reference evidence="2 3" key="1">
    <citation type="journal article" date="2019" name="Sci. Rep.">
        <title>A high-quality genome of Eragrostis curvula grass provides insights into Poaceae evolution and supports new strategies to enhance forage quality.</title>
        <authorList>
            <person name="Carballo J."/>
            <person name="Santos B.A.C.M."/>
            <person name="Zappacosta D."/>
            <person name="Garbus I."/>
            <person name="Selva J.P."/>
            <person name="Gallo C.A."/>
            <person name="Diaz A."/>
            <person name="Albertini E."/>
            <person name="Caccamo M."/>
            <person name="Echenique V."/>
        </authorList>
    </citation>
    <scope>NUCLEOTIDE SEQUENCE [LARGE SCALE GENOMIC DNA]</scope>
    <source>
        <strain evidence="3">cv. Victoria</strain>
        <tissue evidence="2">Leaf</tissue>
    </source>
</reference>
<feature type="signal peptide" evidence="1">
    <location>
        <begin position="1"/>
        <end position="26"/>
    </location>
</feature>
<feature type="chain" id="PRO_5023932427" evidence="1">
    <location>
        <begin position="27"/>
        <end position="70"/>
    </location>
</feature>
<dbReference type="EMBL" id="RWGY01000004">
    <property type="protein sequence ID" value="TVU46585.1"/>
    <property type="molecule type" value="Genomic_DNA"/>
</dbReference>
<organism evidence="2 3">
    <name type="scientific">Eragrostis curvula</name>
    <name type="common">weeping love grass</name>
    <dbReference type="NCBI Taxonomy" id="38414"/>
    <lineage>
        <taxon>Eukaryota</taxon>
        <taxon>Viridiplantae</taxon>
        <taxon>Streptophyta</taxon>
        <taxon>Embryophyta</taxon>
        <taxon>Tracheophyta</taxon>
        <taxon>Spermatophyta</taxon>
        <taxon>Magnoliopsida</taxon>
        <taxon>Liliopsida</taxon>
        <taxon>Poales</taxon>
        <taxon>Poaceae</taxon>
        <taxon>PACMAD clade</taxon>
        <taxon>Chloridoideae</taxon>
        <taxon>Eragrostideae</taxon>
        <taxon>Eragrostidinae</taxon>
        <taxon>Eragrostis</taxon>
    </lineage>
</organism>
<name>A0A5J9WF65_9POAL</name>
<protein>
    <submittedName>
        <fullName evidence="2">Uncharacterized protein</fullName>
    </submittedName>
</protein>
<sequence length="70" mass="7516">MGGAPSRSIILAIFLLLLYKLAPLAGVPTPPCHHDDLVGRNARSDKDRVEAKDYFGGHCFDVGPPKNNGD</sequence>
<dbReference type="AlphaFoldDB" id="A0A5J9WF65"/>
<keyword evidence="3" id="KW-1185">Reference proteome</keyword>
<evidence type="ECO:0000256" key="1">
    <source>
        <dbReference type="SAM" id="SignalP"/>
    </source>
</evidence>
<evidence type="ECO:0000313" key="2">
    <source>
        <dbReference type="EMBL" id="TVU46585.1"/>
    </source>
</evidence>